<reference evidence="1" key="1">
    <citation type="journal article" date="2015" name="Nature">
        <title>Complex archaea that bridge the gap between prokaryotes and eukaryotes.</title>
        <authorList>
            <person name="Spang A."/>
            <person name="Saw J.H."/>
            <person name="Jorgensen S.L."/>
            <person name="Zaremba-Niedzwiedzka K."/>
            <person name="Martijn J."/>
            <person name="Lind A.E."/>
            <person name="van Eijk R."/>
            <person name="Schleper C."/>
            <person name="Guy L."/>
            <person name="Ettema T.J."/>
        </authorList>
    </citation>
    <scope>NUCLEOTIDE SEQUENCE</scope>
</reference>
<dbReference type="AlphaFoldDB" id="A0A0F8WES9"/>
<evidence type="ECO:0000313" key="1">
    <source>
        <dbReference type="EMBL" id="KKK46630.1"/>
    </source>
</evidence>
<name>A0A0F8WES9_9ZZZZ</name>
<organism evidence="1">
    <name type="scientific">marine sediment metagenome</name>
    <dbReference type="NCBI Taxonomy" id="412755"/>
    <lineage>
        <taxon>unclassified sequences</taxon>
        <taxon>metagenomes</taxon>
        <taxon>ecological metagenomes</taxon>
    </lineage>
</organism>
<gene>
    <name evidence="1" type="ORF">LCGC14_3163330</name>
</gene>
<sequence>MKAKVIGIGRWGDFGTEVTFQVEPSETHNVTYVERVMKGDPEYARLDALKMFDVVEMTFVKGTRQNTPPASPPE</sequence>
<comment type="caution">
    <text evidence="1">The sequence shown here is derived from an EMBL/GenBank/DDBJ whole genome shotgun (WGS) entry which is preliminary data.</text>
</comment>
<proteinExistence type="predicted"/>
<accession>A0A0F8WES9</accession>
<protein>
    <submittedName>
        <fullName evidence="1">Uncharacterized protein</fullName>
    </submittedName>
</protein>
<dbReference type="EMBL" id="LAZR01069982">
    <property type="protein sequence ID" value="KKK46630.1"/>
    <property type="molecule type" value="Genomic_DNA"/>
</dbReference>